<dbReference type="Pfam" id="PF00296">
    <property type="entry name" value="Bac_luciferase"/>
    <property type="match status" value="1"/>
</dbReference>
<evidence type="ECO:0000259" key="2">
    <source>
        <dbReference type="Pfam" id="PF00296"/>
    </source>
</evidence>
<dbReference type="Gene3D" id="3.20.20.30">
    <property type="entry name" value="Luciferase-like domain"/>
    <property type="match status" value="2"/>
</dbReference>
<dbReference type="EMBL" id="WEGI01000010">
    <property type="protein sequence ID" value="MQY29214.1"/>
    <property type="molecule type" value="Genomic_DNA"/>
</dbReference>
<dbReference type="InterPro" id="IPR019922">
    <property type="entry name" value="Lucif-like_OxRdatse_MSMEG_4141"/>
</dbReference>
<dbReference type="InterPro" id="IPR050564">
    <property type="entry name" value="F420-G6PD/mer"/>
</dbReference>
<evidence type="ECO:0000256" key="1">
    <source>
        <dbReference type="ARBA" id="ARBA00023002"/>
    </source>
</evidence>
<dbReference type="Proteomes" id="UP000431401">
    <property type="component" value="Unassembled WGS sequence"/>
</dbReference>
<accession>A0A7K0DWK2</accession>
<reference evidence="3 4" key="1">
    <citation type="submission" date="2019-10" db="EMBL/GenBank/DDBJ databases">
        <title>Nocardia macrotermitis sp. nov. and Nocardia aurantia sp. nov., isolated from the gut of fungus growing-termite Macrotermes natalensis.</title>
        <authorList>
            <person name="Benndorf R."/>
            <person name="Schwitalla J."/>
            <person name="Martin K."/>
            <person name="De Beer W."/>
            <person name="Kaster A.-K."/>
            <person name="Vollmers J."/>
            <person name="Poulsen M."/>
            <person name="Beemelmanns C."/>
        </authorList>
    </citation>
    <scope>NUCLEOTIDE SEQUENCE [LARGE SCALE GENOMIC DNA]</scope>
    <source>
        <strain evidence="3 4">RB56</strain>
    </source>
</reference>
<protein>
    <recommendedName>
        <fullName evidence="2">Luciferase-like domain-containing protein</fullName>
    </recommendedName>
</protein>
<dbReference type="InterPro" id="IPR011251">
    <property type="entry name" value="Luciferase-like_dom"/>
</dbReference>
<dbReference type="OrthoDB" id="4760590at2"/>
<dbReference type="RefSeq" id="WP_153345784.1">
    <property type="nucleotide sequence ID" value="NZ_WEGI01000010.1"/>
</dbReference>
<feature type="domain" description="Luciferase-like" evidence="2">
    <location>
        <begin position="20"/>
        <end position="102"/>
    </location>
</feature>
<dbReference type="NCBIfam" id="TIGR03620">
    <property type="entry name" value="F420_MSMEG_4141"/>
    <property type="match status" value="1"/>
</dbReference>
<keyword evidence="1" id="KW-0560">Oxidoreductase</keyword>
<dbReference type="AlphaFoldDB" id="A0A7K0DWK2"/>
<gene>
    <name evidence="3" type="ORF">NRB56_48040</name>
</gene>
<dbReference type="GO" id="GO:0016705">
    <property type="term" value="F:oxidoreductase activity, acting on paired donors, with incorporation or reduction of molecular oxygen"/>
    <property type="evidence" value="ECO:0007669"/>
    <property type="project" value="InterPro"/>
</dbReference>
<keyword evidence="4" id="KW-1185">Reference proteome</keyword>
<evidence type="ECO:0000313" key="4">
    <source>
        <dbReference type="Proteomes" id="UP000431401"/>
    </source>
</evidence>
<organism evidence="3 4">
    <name type="scientific">Nocardia aurantia</name>
    <dbReference type="NCBI Taxonomy" id="2585199"/>
    <lineage>
        <taxon>Bacteria</taxon>
        <taxon>Bacillati</taxon>
        <taxon>Actinomycetota</taxon>
        <taxon>Actinomycetes</taxon>
        <taxon>Mycobacteriales</taxon>
        <taxon>Nocardiaceae</taxon>
        <taxon>Nocardia</taxon>
    </lineage>
</organism>
<evidence type="ECO:0000313" key="3">
    <source>
        <dbReference type="EMBL" id="MQY29214.1"/>
    </source>
</evidence>
<dbReference type="InterPro" id="IPR036661">
    <property type="entry name" value="Luciferase-like_sf"/>
</dbReference>
<comment type="caution">
    <text evidence="3">The sequence shown here is derived from an EMBL/GenBank/DDBJ whole genome shotgun (WGS) entry which is preliminary data.</text>
</comment>
<proteinExistence type="predicted"/>
<name>A0A7K0DWK2_9NOCA</name>
<dbReference type="PANTHER" id="PTHR43244">
    <property type="match status" value="1"/>
</dbReference>
<dbReference type="SUPFAM" id="SSF51679">
    <property type="entry name" value="Bacterial luciferase-like"/>
    <property type="match status" value="1"/>
</dbReference>
<sequence length="278" mass="29681">MPISTGVLGAHLREHEVSPERAGLLEQLGYDTLWLDASPPADLTLVERLLDATTRLTLGTSVVNAWVADADTVAASYHRIAAAHPDRFLLGVGIGHREVHTEYASPYDVLASYLDRLTGNGVPADRIVVGALGPRMLRLARDRAAGAVPCMVTPDHTRRARELLGPGKLLLPGHFAIVDTDAARVRTAARSAPPGTGLRVVNYATNFRRLGFTDDDLDDHGSDRLIDALVAHGDAATVATRLREHLHAGADHIGIYPIADGDPINVLAAVADAVHTVR</sequence>
<dbReference type="PANTHER" id="PTHR43244:SF1">
    <property type="entry name" value="5,10-METHYLENETETRAHYDROMETHANOPTERIN REDUCTASE"/>
    <property type="match status" value="1"/>
</dbReference>